<dbReference type="STRING" id="41875.K8F7T6"/>
<dbReference type="InterPro" id="IPR050216">
    <property type="entry name" value="LRR_domain-containing"/>
</dbReference>
<organism evidence="6 7">
    <name type="scientific">Bathycoccus prasinos</name>
    <dbReference type="NCBI Taxonomy" id="41875"/>
    <lineage>
        <taxon>Eukaryota</taxon>
        <taxon>Viridiplantae</taxon>
        <taxon>Chlorophyta</taxon>
        <taxon>Mamiellophyceae</taxon>
        <taxon>Mamiellales</taxon>
        <taxon>Bathycoccaceae</taxon>
        <taxon>Bathycoccus</taxon>
    </lineage>
</organism>
<comment type="subcellular location">
    <subcellularLocation>
        <location evidence="1">Cytoplasm</location>
        <location evidence="1">Cytoskeleton</location>
        <location evidence="1">Cilium axoneme</location>
    </subcellularLocation>
</comment>
<dbReference type="InterPro" id="IPR003591">
    <property type="entry name" value="Leu-rich_rpt_typical-subtyp"/>
</dbReference>
<sequence>MSSMKTTTRAMTENKRHHPRVANERRKGGRREKSNSFVQRVSILDDADTEENEQLDELVSRRIKKSRSTGRLDLTGLDLTEFPMEIFDVTNDDAPLTDLQISNNRIYHIPDEIGDLQLLERLGLAGNRLTKLPESVGKLKRLQGLWAHGNLLKSLPESICSCQSLRNLSVAGNRIRKLPENLSQLVALEELSVPGNQLLELPNLGKMFNLSDIDLHGNCIEDLSANGNDFQFLKALETFSLQGNRLKSIPGSLGNLKRLRSLNLAENRIQQVPEELRNLPVLTSVWLYSNDLRSLPKELQKSQSLRQLWIENNENLDKSELEAFIQNMKDARMLKTLGIDTEQARKIGGGFENMSAITVAEVPNRSDNAGYFKLVKWDGNRSALDDSKRAPVLIVSFGSAPGVPNWGGLLKKLRKRVGESEGKSYDVLYVCDVERSWYAGNKMTGNVEDEVSKRSKRLEDICSKYSKVLYLGDSMGATASLAFAEHATRVLAFCPQVDLFAASIRPSRSANWMRQYKTLLLQGALKSGADITIHTGSWTHDVDQASIVVYASEKQAEDAATKRKKRIKTKMHPVNNHRLALVLSDGDELVNIVKEAFETEYVNAIASGSGMEKNSAATLKLLGLA</sequence>
<dbReference type="Pfam" id="PF23598">
    <property type="entry name" value="LRR_14"/>
    <property type="match status" value="2"/>
</dbReference>
<dbReference type="SMART" id="SM00364">
    <property type="entry name" value="LRR_BAC"/>
    <property type="match status" value="6"/>
</dbReference>
<dbReference type="Proteomes" id="UP000198341">
    <property type="component" value="Chromosome 8"/>
</dbReference>
<keyword evidence="7" id="KW-1185">Reference proteome</keyword>
<keyword evidence="3" id="KW-0677">Repeat</keyword>
<name>K8F7T6_9CHLO</name>
<evidence type="ECO:0000313" key="7">
    <source>
        <dbReference type="Proteomes" id="UP000198341"/>
    </source>
</evidence>
<accession>K8F7T6</accession>
<dbReference type="PANTHER" id="PTHR48051">
    <property type="match status" value="1"/>
</dbReference>
<feature type="compositionally biased region" description="Basic and acidic residues" evidence="4">
    <location>
        <begin position="21"/>
        <end position="34"/>
    </location>
</feature>
<dbReference type="SMART" id="SM00365">
    <property type="entry name" value="LRR_SD22"/>
    <property type="match status" value="4"/>
</dbReference>
<dbReference type="KEGG" id="bpg:Bathy08g00930"/>
<dbReference type="RefSeq" id="XP_007511547.1">
    <property type="nucleotide sequence ID" value="XM_007511485.1"/>
</dbReference>
<dbReference type="InterPro" id="IPR001611">
    <property type="entry name" value="Leu-rich_rpt"/>
</dbReference>
<dbReference type="SMART" id="SM00369">
    <property type="entry name" value="LRR_TYP"/>
    <property type="match status" value="7"/>
</dbReference>
<feature type="domain" description="Disease resistance R13L4/SHOC-2-like LRR" evidence="5">
    <location>
        <begin position="99"/>
        <end position="193"/>
    </location>
</feature>
<evidence type="ECO:0000256" key="1">
    <source>
        <dbReference type="ARBA" id="ARBA00004430"/>
    </source>
</evidence>
<evidence type="ECO:0000313" key="6">
    <source>
        <dbReference type="EMBL" id="CCO17668.1"/>
    </source>
</evidence>
<dbReference type="SUPFAM" id="SSF52058">
    <property type="entry name" value="L domain-like"/>
    <property type="match status" value="1"/>
</dbReference>
<dbReference type="GeneID" id="19014072"/>
<dbReference type="AlphaFoldDB" id="K8F7T6"/>
<dbReference type="InterPro" id="IPR032675">
    <property type="entry name" value="LRR_dom_sf"/>
</dbReference>
<dbReference type="InterPro" id="IPR055414">
    <property type="entry name" value="LRR_R13L4/SHOC2-like"/>
</dbReference>
<dbReference type="PROSITE" id="PS51450">
    <property type="entry name" value="LRR"/>
    <property type="match status" value="2"/>
</dbReference>
<evidence type="ECO:0000256" key="3">
    <source>
        <dbReference type="ARBA" id="ARBA00022737"/>
    </source>
</evidence>
<dbReference type="PANTHER" id="PTHR48051:SF25">
    <property type="entry name" value="LEUCINE RICH REPEAT PROTEIN"/>
    <property type="match status" value="1"/>
</dbReference>
<protein>
    <recommendedName>
        <fullName evidence="5">Disease resistance R13L4/SHOC-2-like LRR domain-containing protein</fullName>
    </recommendedName>
</protein>
<evidence type="ECO:0000259" key="5">
    <source>
        <dbReference type="Pfam" id="PF23598"/>
    </source>
</evidence>
<dbReference type="Gene3D" id="3.80.10.10">
    <property type="entry name" value="Ribonuclease Inhibitor"/>
    <property type="match status" value="2"/>
</dbReference>
<reference evidence="6 7" key="1">
    <citation type="submission" date="2011-10" db="EMBL/GenBank/DDBJ databases">
        <authorList>
            <person name="Genoscope - CEA"/>
        </authorList>
    </citation>
    <scope>NUCLEOTIDE SEQUENCE [LARGE SCALE GENOMIC DNA]</scope>
    <source>
        <strain evidence="6 7">RCC 1105</strain>
    </source>
</reference>
<feature type="domain" description="Disease resistance R13L4/SHOC-2-like LRR" evidence="5">
    <location>
        <begin position="199"/>
        <end position="345"/>
    </location>
</feature>
<feature type="compositionally biased region" description="Polar residues" evidence="4">
    <location>
        <begin position="1"/>
        <end position="11"/>
    </location>
</feature>
<proteinExistence type="predicted"/>
<dbReference type="OrthoDB" id="676979at2759"/>
<keyword evidence="2" id="KW-0433">Leucine-rich repeat</keyword>
<dbReference type="eggNOG" id="KOG0619">
    <property type="taxonomic scope" value="Eukaryota"/>
</dbReference>
<gene>
    <name evidence="6" type="ORF">Bathy08g00930</name>
</gene>
<evidence type="ECO:0000256" key="4">
    <source>
        <dbReference type="SAM" id="MobiDB-lite"/>
    </source>
</evidence>
<evidence type="ECO:0000256" key="2">
    <source>
        <dbReference type="ARBA" id="ARBA00022614"/>
    </source>
</evidence>
<dbReference type="GO" id="GO:0005930">
    <property type="term" value="C:axoneme"/>
    <property type="evidence" value="ECO:0007669"/>
    <property type="project" value="UniProtKB-SubCell"/>
</dbReference>
<feature type="region of interest" description="Disordered" evidence="4">
    <location>
        <begin position="1"/>
        <end position="39"/>
    </location>
</feature>
<dbReference type="EMBL" id="FO082271">
    <property type="protein sequence ID" value="CCO17668.1"/>
    <property type="molecule type" value="Genomic_DNA"/>
</dbReference>